<organism evidence="2 3">
    <name type="scientific">Cephalotus follicularis</name>
    <name type="common">Albany pitcher plant</name>
    <dbReference type="NCBI Taxonomy" id="3775"/>
    <lineage>
        <taxon>Eukaryota</taxon>
        <taxon>Viridiplantae</taxon>
        <taxon>Streptophyta</taxon>
        <taxon>Embryophyta</taxon>
        <taxon>Tracheophyta</taxon>
        <taxon>Spermatophyta</taxon>
        <taxon>Magnoliopsida</taxon>
        <taxon>eudicotyledons</taxon>
        <taxon>Gunneridae</taxon>
        <taxon>Pentapetalae</taxon>
        <taxon>rosids</taxon>
        <taxon>fabids</taxon>
        <taxon>Oxalidales</taxon>
        <taxon>Cephalotaceae</taxon>
        <taxon>Cephalotus</taxon>
    </lineage>
</organism>
<dbReference type="OrthoDB" id="1906820at2759"/>
<dbReference type="GO" id="GO:0003676">
    <property type="term" value="F:nucleic acid binding"/>
    <property type="evidence" value="ECO:0007669"/>
    <property type="project" value="InterPro"/>
</dbReference>
<dbReference type="InterPro" id="IPR036397">
    <property type="entry name" value="RNaseH_sf"/>
</dbReference>
<keyword evidence="3" id="KW-1185">Reference proteome</keyword>
<name>A0A1Q3CFW0_CEPFO</name>
<accession>A0A1Q3CFW0</accession>
<sequence>STKWCLPSRQTLKVNCDGAVSENNNDRGACMVVRDMQGTVLLVATRTVEHIRDPPSIEAVAILHALKVSLEKGWRKIIIESDDENVLNEINASQPSLSLYGNVIEEIKSIVSSFIFCQFSWISRVGNKVAHKLAKLASSVYTNTVGVDRIPRFLGPVATADSISLIIYSLFIKK</sequence>
<dbReference type="Pfam" id="PF13456">
    <property type="entry name" value="RVT_3"/>
    <property type="match status" value="1"/>
</dbReference>
<dbReference type="InterPro" id="IPR044730">
    <property type="entry name" value="RNase_H-like_dom_plant"/>
</dbReference>
<protein>
    <submittedName>
        <fullName evidence="2">RVT_3 domain-containing protein</fullName>
    </submittedName>
</protein>
<dbReference type="EMBL" id="BDDD01001901">
    <property type="protein sequence ID" value="GAV78998.1"/>
    <property type="molecule type" value="Genomic_DNA"/>
</dbReference>
<gene>
    <name evidence="2" type="ORF">CFOL_v3_22463</name>
</gene>
<dbReference type="Proteomes" id="UP000187406">
    <property type="component" value="Unassembled WGS sequence"/>
</dbReference>
<dbReference type="InterPro" id="IPR052929">
    <property type="entry name" value="RNase_H-like_EbsB-rel"/>
</dbReference>
<evidence type="ECO:0000313" key="3">
    <source>
        <dbReference type="Proteomes" id="UP000187406"/>
    </source>
</evidence>
<dbReference type="InterPro" id="IPR012337">
    <property type="entry name" value="RNaseH-like_sf"/>
</dbReference>
<reference evidence="3" key="1">
    <citation type="submission" date="2016-04" db="EMBL/GenBank/DDBJ databases">
        <title>Cephalotus genome sequencing.</title>
        <authorList>
            <person name="Fukushima K."/>
            <person name="Hasebe M."/>
            <person name="Fang X."/>
        </authorList>
    </citation>
    <scope>NUCLEOTIDE SEQUENCE [LARGE SCALE GENOMIC DNA]</scope>
    <source>
        <strain evidence="3">cv. St1</strain>
    </source>
</reference>
<evidence type="ECO:0000259" key="1">
    <source>
        <dbReference type="Pfam" id="PF13456"/>
    </source>
</evidence>
<dbReference type="Gene3D" id="3.30.420.10">
    <property type="entry name" value="Ribonuclease H-like superfamily/Ribonuclease H"/>
    <property type="match status" value="1"/>
</dbReference>
<feature type="domain" description="RNase H type-1" evidence="1">
    <location>
        <begin position="15"/>
        <end position="137"/>
    </location>
</feature>
<dbReference type="PANTHER" id="PTHR47074:SF11">
    <property type="entry name" value="REVERSE TRANSCRIPTASE-LIKE PROTEIN"/>
    <property type="match status" value="1"/>
</dbReference>
<dbReference type="SUPFAM" id="SSF53098">
    <property type="entry name" value="Ribonuclease H-like"/>
    <property type="match status" value="1"/>
</dbReference>
<comment type="caution">
    <text evidence="2">The sequence shown here is derived from an EMBL/GenBank/DDBJ whole genome shotgun (WGS) entry which is preliminary data.</text>
</comment>
<feature type="non-terminal residue" evidence="2">
    <location>
        <position position="1"/>
    </location>
</feature>
<dbReference type="InterPro" id="IPR002156">
    <property type="entry name" value="RNaseH_domain"/>
</dbReference>
<proteinExistence type="predicted"/>
<dbReference type="CDD" id="cd06222">
    <property type="entry name" value="RNase_H_like"/>
    <property type="match status" value="1"/>
</dbReference>
<dbReference type="GO" id="GO:0004523">
    <property type="term" value="F:RNA-DNA hybrid ribonuclease activity"/>
    <property type="evidence" value="ECO:0007669"/>
    <property type="project" value="InterPro"/>
</dbReference>
<dbReference type="AlphaFoldDB" id="A0A1Q3CFW0"/>
<dbReference type="InParanoid" id="A0A1Q3CFW0"/>
<dbReference type="PANTHER" id="PTHR47074">
    <property type="entry name" value="BNAC02G40300D PROTEIN"/>
    <property type="match status" value="1"/>
</dbReference>
<evidence type="ECO:0000313" key="2">
    <source>
        <dbReference type="EMBL" id="GAV78998.1"/>
    </source>
</evidence>